<evidence type="ECO:0000313" key="3">
    <source>
        <dbReference type="Proteomes" id="UP001165060"/>
    </source>
</evidence>
<reference evidence="2 3" key="1">
    <citation type="journal article" date="2023" name="Commun. Biol.">
        <title>Genome analysis of Parmales, the sister group of diatoms, reveals the evolutionary specialization of diatoms from phago-mixotrophs to photoautotrophs.</title>
        <authorList>
            <person name="Ban H."/>
            <person name="Sato S."/>
            <person name="Yoshikawa S."/>
            <person name="Yamada K."/>
            <person name="Nakamura Y."/>
            <person name="Ichinomiya M."/>
            <person name="Sato N."/>
            <person name="Blanc-Mathieu R."/>
            <person name="Endo H."/>
            <person name="Kuwata A."/>
            <person name="Ogata H."/>
        </authorList>
    </citation>
    <scope>NUCLEOTIDE SEQUENCE [LARGE SCALE GENOMIC DNA]</scope>
</reference>
<organism evidence="2 3">
    <name type="scientific">Tetraparma gracilis</name>
    <dbReference type="NCBI Taxonomy" id="2962635"/>
    <lineage>
        <taxon>Eukaryota</taxon>
        <taxon>Sar</taxon>
        <taxon>Stramenopiles</taxon>
        <taxon>Ochrophyta</taxon>
        <taxon>Bolidophyceae</taxon>
        <taxon>Parmales</taxon>
        <taxon>Triparmaceae</taxon>
        <taxon>Tetraparma</taxon>
    </lineage>
</organism>
<evidence type="ECO:0000313" key="2">
    <source>
        <dbReference type="EMBL" id="GMI37999.1"/>
    </source>
</evidence>
<name>A0ABQ6N2E7_9STRA</name>
<feature type="compositionally biased region" description="Low complexity" evidence="1">
    <location>
        <begin position="1"/>
        <end position="15"/>
    </location>
</feature>
<keyword evidence="3" id="KW-1185">Reference proteome</keyword>
<protein>
    <submittedName>
        <fullName evidence="2">Uncharacterized protein</fullName>
    </submittedName>
</protein>
<comment type="caution">
    <text evidence="2">The sequence shown here is derived from an EMBL/GenBank/DDBJ whole genome shotgun (WGS) entry which is preliminary data.</text>
</comment>
<evidence type="ECO:0000256" key="1">
    <source>
        <dbReference type="SAM" id="MobiDB-lite"/>
    </source>
</evidence>
<dbReference type="EMBL" id="BRYB01000801">
    <property type="protein sequence ID" value="GMI37999.1"/>
    <property type="molecule type" value="Genomic_DNA"/>
</dbReference>
<feature type="region of interest" description="Disordered" evidence="1">
    <location>
        <begin position="1"/>
        <end position="26"/>
    </location>
</feature>
<accession>A0ABQ6N2E7</accession>
<sequence>MIPSRSSLSGHVLVPSPSPPSPEDLSKHVRLTLLLPPSLLPSPPSPPAPFPTRLPVLLPKELPLRHLFAAASVLLGSALPGGCPPLDFSHSSPLLPGDTYESACLMSGDE</sequence>
<dbReference type="Proteomes" id="UP001165060">
    <property type="component" value="Unassembled WGS sequence"/>
</dbReference>
<proteinExistence type="predicted"/>
<feature type="non-terminal residue" evidence="2">
    <location>
        <position position="110"/>
    </location>
</feature>
<gene>
    <name evidence="2" type="ORF">TeGR_g11477</name>
</gene>